<keyword evidence="2" id="KW-1185">Reference proteome</keyword>
<protein>
    <submittedName>
        <fullName evidence="1">Uncharacterized protein</fullName>
    </submittedName>
</protein>
<accession>A0ABV9NLU1</accession>
<gene>
    <name evidence="1" type="ORF">ACFO3Q_13055</name>
</gene>
<proteinExistence type="predicted"/>
<reference evidence="2" key="1">
    <citation type="journal article" date="2019" name="Int. J. Syst. Evol. Microbiol.">
        <title>The Global Catalogue of Microorganisms (GCM) 10K type strain sequencing project: providing services to taxonomists for standard genome sequencing and annotation.</title>
        <authorList>
            <consortium name="The Broad Institute Genomics Platform"/>
            <consortium name="The Broad Institute Genome Sequencing Center for Infectious Disease"/>
            <person name="Wu L."/>
            <person name="Ma J."/>
        </authorList>
    </citation>
    <scope>NUCLEOTIDE SEQUENCE [LARGE SCALE GENOMIC DNA]</scope>
    <source>
        <strain evidence="2">CGMCC 1.13574</strain>
    </source>
</reference>
<dbReference type="Proteomes" id="UP001595892">
    <property type="component" value="Unassembled WGS sequence"/>
</dbReference>
<name>A0ABV9NLU1_9GAMM</name>
<organism evidence="1 2">
    <name type="scientific">Coralloluteibacterium thermophilum</name>
    <dbReference type="NCBI Taxonomy" id="2707049"/>
    <lineage>
        <taxon>Bacteria</taxon>
        <taxon>Pseudomonadati</taxon>
        <taxon>Pseudomonadota</taxon>
        <taxon>Gammaproteobacteria</taxon>
        <taxon>Lysobacterales</taxon>
        <taxon>Lysobacteraceae</taxon>
        <taxon>Coralloluteibacterium</taxon>
    </lineage>
</organism>
<dbReference type="RefSeq" id="WP_377005168.1">
    <property type="nucleotide sequence ID" value="NZ_JBHSGG010000036.1"/>
</dbReference>
<evidence type="ECO:0000313" key="1">
    <source>
        <dbReference type="EMBL" id="MFC4729096.1"/>
    </source>
</evidence>
<comment type="caution">
    <text evidence="1">The sequence shown here is derived from an EMBL/GenBank/DDBJ whole genome shotgun (WGS) entry which is preliminary data.</text>
</comment>
<sequence length="117" mass="12853">MTNPMYNRLRETAQRLIDTYGKAGSIVREERSGPPHAPVVTPVAHSCRLVDTGYSLTNRDASVVQVGDKVGVLSPDVPVEPGLHDRLRIDGTDYRLVDLQPLDPGGVTLLFEYVARI</sequence>
<dbReference type="EMBL" id="JBHSGG010000036">
    <property type="protein sequence ID" value="MFC4729096.1"/>
    <property type="molecule type" value="Genomic_DNA"/>
</dbReference>
<evidence type="ECO:0000313" key="2">
    <source>
        <dbReference type="Proteomes" id="UP001595892"/>
    </source>
</evidence>